<dbReference type="GeneID" id="82810555"/>
<proteinExistence type="predicted"/>
<dbReference type="InterPro" id="IPR036259">
    <property type="entry name" value="MFS_trans_sf"/>
</dbReference>
<dbReference type="Proteomes" id="UP000276178">
    <property type="component" value="Unassembled WGS sequence"/>
</dbReference>
<dbReference type="PANTHER" id="PTHR43266">
    <property type="entry name" value="MACROLIDE-EFFLUX PROTEIN"/>
    <property type="match status" value="1"/>
</dbReference>
<evidence type="ECO:0000256" key="7">
    <source>
        <dbReference type="SAM" id="Phobius"/>
    </source>
</evidence>
<dbReference type="AlphaFoldDB" id="A0A3M8AIE5"/>
<sequence>MGPNNVFHLFRNANYLKLFLAEFTSQLGNVIGIMAITFYLLDKFSQQPYYTTMKDMMHAAPALVVFLFIGVFADRFDRQKIAVHCDLIRAFLTVCLMICIWYDSLALIFLAIFLRSAVGKFFPPAQSAIIQGVLSKEEYPLAAGLNSMLGSVFLLFGSGIGAVVYWNLGVQGAFLLDFICLLISAMLIYSCKIELSVRKPNGSTDWKGLHTIKALFTDFIEGVKYIVYDRVLLLLTLGSAILGVVNGGIGIIPIFIMKYKLSPHFYEEMSVIETIVFGIGILLGSALSPKVTKRIKLYMVLTFSLIFSGIFVILAGLSPTIVLFLIFHFFFSVAVAFINISFYGWIPQMVNPNMMGRFRGILDPVSSLFQSLSLAFIAWTFPSMLRIEMLFGVVGGAMLLLGMLYLFTIPSFVQTKEEKYEVPS</sequence>
<dbReference type="GO" id="GO:0022857">
    <property type="term" value="F:transmembrane transporter activity"/>
    <property type="evidence" value="ECO:0007669"/>
    <property type="project" value="InterPro"/>
</dbReference>
<feature type="transmembrane region" description="Helical" evidence="7">
    <location>
        <begin position="145"/>
        <end position="166"/>
    </location>
</feature>
<evidence type="ECO:0000256" key="6">
    <source>
        <dbReference type="ARBA" id="ARBA00023136"/>
    </source>
</evidence>
<dbReference type="RefSeq" id="WP_007778864.1">
    <property type="nucleotide sequence ID" value="NZ_BJOD01000010.1"/>
</dbReference>
<dbReference type="GO" id="GO:0005886">
    <property type="term" value="C:plasma membrane"/>
    <property type="evidence" value="ECO:0007669"/>
    <property type="project" value="UniProtKB-SubCell"/>
</dbReference>
<dbReference type="SUPFAM" id="SSF103473">
    <property type="entry name" value="MFS general substrate transporter"/>
    <property type="match status" value="1"/>
</dbReference>
<evidence type="ECO:0000256" key="5">
    <source>
        <dbReference type="ARBA" id="ARBA00022989"/>
    </source>
</evidence>
<evidence type="ECO:0000256" key="1">
    <source>
        <dbReference type="ARBA" id="ARBA00004651"/>
    </source>
</evidence>
<dbReference type="OrthoDB" id="9775268at2"/>
<evidence type="ECO:0000256" key="3">
    <source>
        <dbReference type="ARBA" id="ARBA00022475"/>
    </source>
</evidence>
<feature type="transmembrane region" description="Helical" evidence="7">
    <location>
        <begin position="387"/>
        <end position="407"/>
    </location>
</feature>
<feature type="transmembrane region" description="Helical" evidence="7">
    <location>
        <begin position="358"/>
        <end position="381"/>
    </location>
</feature>
<protein>
    <submittedName>
        <fullName evidence="8">MFS transporter</fullName>
    </submittedName>
</protein>
<feature type="transmembrane region" description="Helical" evidence="7">
    <location>
        <begin position="88"/>
        <end position="114"/>
    </location>
</feature>
<feature type="transmembrane region" description="Helical" evidence="7">
    <location>
        <begin position="20"/>
        <end position="41"/>
    </location>
</feature>
<dbReference type="EMBL" id="RHHN01000066">
    <property type="protein sequence ID" value="RNB50903.1"/>
    <property type="molecule type" value="Genomic_DNA"/>
</dbReference>
<comment type="subcellular location">
    <subcellularLocation>
        <location evidence="1">Cell membrane</location>
        <topology evidence="1">Multi-pass membrane protein</topology>
    </subcellularLocation>
</comment>
<feature type="transmembrane region" description="Helical" evidence="7">
    <location>
        <begin position="53"/>
        <end position="73"/>
    </location>
</feature>
<dbReference type="CDD" id="cd06173">
    <property type="entry name" value="MFS_MefA_like"/>
    <property type="match status" value="1"/>
</dbReference>
<name>A0A3M8AIE5_9BACL</name>
<dbReference type="Gene3D" id="1.20.1250.20">
    <property type="entry name" value="MFS general substrate transporter like domains"/>
    <property type="match status" value="1"/>
</dbReference>
<feature type="transmembrane region" description="Helical" evidence="7">
    <location>
        <begin position="269"/>
        <end position="288"/>
    </location>
</feature>
<evidence type="ECO:0000313" key="9">
    <source>
        <dbReference type="Proteomes" id="UP000276178"/>
    </source>
</evidence>
<reference evidence="8 9" key="1">
    <citation type="submission" date="2018-10" db="EMBL/GenBank/DDBJ databases">
        <title>Phylogenomics of Brevibacillus.</title>
        <authorList>
            <person name="Dunlap C."/>
        </authorList>
    </citation>
    <scope>NUCLEOTIDE SEQUENCE [LARGE SCALE GENOMIC DNA]</scope>
    <source>
        <strain evidence="8 9">NRRL NRS 1219</strain>
    </source>
</reference>
<feature type="transmembrane region" description="Helical" evidence="7">
    <location>
        <begin position="295"/>
        <end position="315"/>
    </location>
</feature>
<evidence type="ECO:0000313" key="8">
    <source>
        <dbReference type="EMBL" id="RNB50903.1"/>
    </source>
</evidence>
<accession>A0A3M8AIE5</accession>
<evidence type="ECO:0000256" key="2">
    <source>
        <dbReference type="ARBA" id="ARBA00022448"/>
    </source>
</evidence>
<keyword evidence="2" id="KW-0813">Transport</keyword>
<dbReference type="InterPro" id="IPR011701">
    <property type="entry name" value="MFS"/>
</dbReference>
<evidence type="ECO:0000256" key="4">
    <source>
        <dbReference type="ARBA" id="ARBA00022692"/>
    </source>
</evidence>
<feature type="transmembrane region" description="Helical" evidence="7">
    <location>
        <begin position="231"/>
        <end position="257"/>
    </location>
</feature>
<keyword evidence="6 7" id="KW-0472">Membrane</keyword>
<dbReference type="PANTHER" id="PTHR43266:SF8">
    <property type="entry name" value="MACROLIDE-EFFLUX PROTEIN"/>
    <property type="match status" value="1"/>
</dbReference>
<gene>
    <name evidence="8" type="ORF">EB820_20390</name>
</gene>
<keyword evidence="4 7" id="KW-0812">Transmembrane</keyword>
<dbReference type="Pfam" id="PF07690">
    <property type="entry name" value="MFS_1"/>
    <property type="match status" value="1"/>
</dbReference>
<organism evidence="8 9">
    <name type="scientific">Brevibacillus agri</name>
    <dbReference type="NCBI Taxonomy" id="51101"/>
    <lineage>
        <taxon>Bacteria</taxon>
        <taxon>Bacillati</taxon>
        <taxon>Bacillota</taxon>
        <taxon>Bacilli</taxon>
        <taxon>Bacillales</taxon>
        <taxon>Paenibacillaceae</taxon>
        <taxon>Brevibacillus</taxon>
    </lineage>
</organism>
<keyword evidence="5 7" id="KW-1133">Transmembrane helix</keyword>
<feature type="transmembrane region" description="Helical" evidence="7">
    <location>
        <begin position="321"/>
        <end position="346"/>
    </location>
</feature>
<comment type="caution">
    <text evidence="8">The sequence shown here is derived from an EMBL/GenBank/DDBJ whole genome shotgun (WGS) entry which is preliminary data.</text>
</comment>
<keyword evidence="3" id="KW-1003">Cell membrane</keyword>